<evidence type="ECO:0000313" key="6">
    <source>
        <dbReference type="Proteomes" id="UP000184604"/>
    </source>
</evidence>
<dbReference type="PROSITE" id="PS50995">
    <property type="entry name" value="HTH_MARR_2"/>
    <property type="match status" value="1"/>
</dbReference>
<dbReference type="SMART" id="SM00347">
    <property type="entry name" value="HTH_MARR"/>
    <property type="match status" value="1"/>
</dbReference>
<dbReference type="PANTHER" id="PTHR42756:SF1">
    <property type="entry name" value="TRANSCRIPTIONAL REPRESSOR OF EMRAB OPERON"/>
    <property type="match status" value="1"/>
</dbReference>
<dbReference type="Gene3D" id="1.10.10.10">
    <property type="entry name" value="Winged helix-like DNA-binding domain superfamily/Winged helix DNA-binding domain"/>
    <property type="match status" value="1"/>
</dbReference>
<proteinExistence type="predicted"/>
<gene>
    <name evidence="5" type="ORF">BS101_19050</name>
</gene>
<evidence type="ECO:0000256" key="1">
    <source>
        <dbReference type="ARBA" id="ARBA00023015"/>
    </source>
</evidence>
<dbReference type="GO" id="GO:0003677">
    <property type="term" value="F:DNA binding"/>
    <property type="evidence" value="ECO:0007669"/>
    <property type="project" value="UniProtKB-KW"/>
</dbReference>
<dbReference type="GO" id="GO:0003700">
    <property type="term" value="F:DNA-binding transcription factor activity"/>
    <property type="evidence" value="ECO:0007669"/>
    <property type="project" value="InterPro"/>
</dbReference>
<dbReference type="AlphaFoldDB" id="A0A1L5FCD9"/>
<protein>
    <recommendedName>
        <fullName evidence="4">HTH marR-type domain-containing protein</fullName>
    </recommendedName>
</protein>
<keyword evidence="3" id="KW-0804">Transcription</keyword>
<organism evidence="5 6">
    <name type="scientific">Clostridium kluyveri</name>
    <dbReference type="NCBI Taxonomy" id="1534"/>
    <lineage>
        <taxon>Bacteria</taxon>
        <taxon>Bacillati</taxon>
        <taxon>Bacillota</taxon>
        <taxon>Clostridia</taxon>
        <taxon>Eubacteriales</taxon>
        <taxon>Clostridiaceae</taxon>
        <taxon>Clostridium</taxon>
    </lineage>
</organism>
<accession>A0A1L5FCD9</accession>
<dbReference type="Proteomes" id="UP000184604">
    <property type="component" value="Chromosome"/>
</dbReference>
<dbReference type="InterPro" id="IPR036388">
    <property type="entry name" value="WH-like_DNA-bd_sf"/>
</dbReference>
<evidence type="ECO:0000256" key="2">
    <source>
        <dbReference type="ARBA" id="ARBA00023125"/>
    </source>
</evidence>
<keyword evidence="1" id="KW-0805">Transcription regulation</keyword>
<feature type="domain" description="HTH marR-type" evidence="4">
    <location>
        <begin position="6"/>
        <end position="147"/>
    </location>
</feature>
<dbReference type="InterPro" id="IPR000835">
    <property type="entry name" value="HTH_MarR-typ"/>
</dbReference>
<dbReference type="EMBL" id="CP018335">
    <property type="protein sequence ID" value="APM40674.1"/>
    <property type="molecule type" value="Genomic_DNA"/>
</dbReference>
<dbReference type="Pfam" id="PF01047">
    <property type="entry name" value="MarR"/>
    <property type="match status" value="1"/>
</dbReference>
<dbReference type="SUPFAM" id="SSF46785">
    <property type="entry name" value="Winged helix' DNA-binding domain"/>
    <property type="match status" value="1"/>
</dbReference>
<dbReference type="OrthoDB" id="166070at2"/>
<dbReference type="InterPro" id="IPR036390">
    <property type="entry name" value="WH_DNA-bd_sf"/>
</dbReference>
<dbReference type="RefSeq" id="WP_073540246.1">
    <property type="nucleotide sequence ID" value="NZ_CP018335.1"/>
</dbReference>
<evidence type="ECO:0000259" key="4">
    <source>
        <dbReference type="PROSITE" id="PS50995"/>
    </source>
</evidence>
<name>A0A1L5FCD9_CLOKL</name>
<evidence type="ECO:0000313" key="5">
    <source>
        <dbReference type="EMBL" id="APM40674.1"/>
    </source>
</evidence>
<sequence length="147" mass="16837">MKEVDINQVAKNLSTLLPTLDRKLIRPFEQQARHLVSPLAIHVMSILSEKHSFTMTELAEEIKIAKPQLTPIIDKLIASNWVCREQDCKDRRIVKIKITSSGSELLDNLQKDIISSIKTKIEGLDKEDLFLLDKALNQLYTVINKIF</sequence>
<dbReference type="PANTHER" id="PTHR42756">
    <property type="entry name" value="TRANSCRIPTIONAL REGULATOR, MARR"/>
    <property type="match status" value="1"/>
</dbReference>
<dbReference type="PRINTS" id="PR00598">
    <property type="entry name" value="HTHMARR"/>
</dbReference>
<reference evidence="5 6" key="1">
    <citation type="submission" date="2016-12" db="EMBL/GenBank/DDBJ databases">
        <title>Complete genome sequence of Clostridium kluyveri JZZ isolated from the pit mud of a Chinese flavor liquor-making factory.</title>
        <authorList>
            <person name="Wang Y."/>
        </authorList>
    </citation>
    <scope>NUCLEOTIDE SEQUENCE [LARGE SCALE GENOMIC DNA]</scope>
    <source>
        <strain evidence="5 6">JZZ</strain>
    </source>
</reference>
<evidence type="ECO:0000256" key="3">
    <source>
        <dbReference type="ARBA" id="ARBA00023163"/>
    </source>
</evidence>
<keyword evidence="2" id="KW-0238">DNA-binding</keyword>